<dbReference type="AlphaFoldDB" id="A0A3Q1LWU1"/>
<gene>
    <name evidence="2 4" type="primary">KIAA0930</name>
</gene>
<accession>A0A3Q1LWU1</accession>
<protein>
    <submittedName>
        <fullName evidence="2">KIAA0930</fullName>
    </submittedName>
</protein>
<proteinExistence type="predicted"/>
<feature type="compositionally biased region" description="Basic and acidic residues" evidence="1">
    <location>
        <begin position="267"/>
        <end position="279"/>
    </location>
</feature>
<reference evidence="2" key="1">
    <citation type="submission" date="2018-03" db="EMBL/GenBank/DDBJ databases">
        <title>ARS-UCD1.2.</title>
        <authorList>
            <person name="Rosen B.D."/>
            <person name="Bickhart D.M."/>
            <person name="Koren S."/>
            <person name="Schnabel R.D."/>
            <person name="Hall R."/>
            <person name="Zimin A."/>
            <person name="Dreischer C."/>
            <person name="Schultheiss S."/>
            <person name="Schroeder S.G."/>
            <person name="Elsik C.G."/>
            <person name="Couldrey C."/>
            <person name="Liu G.E."/>
            <person name="Van Tassell C.P."/>
            <person name="Phillippy A.M."/>
            <person name="Smith T.P.L."/>
            <person name="Medrano J.F."/>
        </authorList>
    </citation>
    <scope>NUCLEOTIDE SEQUENCE [LARGE SCALE GENOMIC DNA]</scope>
    <source>
        <strain evidence="2">Hereford</strain>
    </source>
</reference>
<dbReference type="PANTHER" id="PTHR21477">
    <property type="entry name" value="ZGC:172139"/>
    <property type="match status" value="1"/>
</dbReference>
<dbReference type="InParanoid" id="A0A3Q1LWU1"/>
<reference evidence="2" key="3">
    <citation type="submission" date="2025-09" db="UniProtKB">
        <authorList>
            <consortium name="Ensembl"/>
        </authorList>
    </citation>
    <scope>IDENTIFICATION</scope>
    <source>
        <strain evidence="2">Hereford</strain>
    </source>
</reference>
<dbReference type="OrthoDB" id="1906921at2759"/>
<feature type="region of interest" description="Disordered" evidence="1">
    <location>
        <begin position="247"/>
        <end position="279"/>
    </location>
</feature>
<dbReference type="GeneTree" id="ENSGT00390000004190"/>
<dbReference type="Bgee" id="ENSBTAG00000006776">
    <property type="expression patterns" value="Expressed in monocyte and 103 other cell types or tissues"/>
</dbReference>
<dbReference type="Ensembl" id="ENSBTAT00000084341.2">
    <property type="protein sequence ID" value="ENSBTAP00000059935.2"/>
    <property type="gene ID" value="ENSBTAG00000006776.7"/>
</dbReference>
<evidence type="ECO:0000313" key="4">
    <source>
        <dbReference type="VGNC" id="VGNC:30560"/>
    </source>
</evidence>
<evidence type="ECO:0000313" key="2">
    <source>
        <dbReference type="Ensembl" id="ENSBTAP00000059935.2"/>
    </source>
</evidence>
<dbReference type="VEuPathDB" id="HostDB:ENSBTAG00000006776"/>
<dbReference type="STRING" id="9913.ENSBTAP00000059935"/>
<evidence type="ECO:0000256" key="1">
    <source>
        <dbReference type="SAM" id="MobiDB-lite"/>
    </source>
</evidence>
<dbReference type="Proteomes" id="UP000009136">
    <property type="component" value="Chromosome 5"/>
</dbReference>
<reference evidence="2" key="2">
    <citation type="submission" date="2025-08" db="UniProtKB">
        <authorList>
            <consortium name="Ensembl"/>
        </authorList>
    </citation>
    <scope>IDENTIFICATION</scope>
    <source>
        <strain evidence="2">Hereford</strain>
    </source>
</reference>
<dbReference type="PANTHER" id="PTHR21477:SF13">
    <property type="entry name" value="KIAA0930"/>
    <property type="match status" value="1"/>
</dbReference>
<dbReference type="Pfam" id="PF09741">
    <property type="entry name" value="DUF2045"/>
    <property type="match status" value="1"/>
</dbReference>
<dbReference type="VGNC" id="VGNC:30560">
    <property type="gene designation" value="KIAA0930"/>
</dbReference>
<name>A0A3Q1LWU1_BOVIN</name>
<sequence length="390" mass="43181">MAAKQGCFKDDRIVFWTWMFSTYFMEKWAPRQDDMLFYVRRKLAFAGSEGALDGRKLAEAEPEVEVEVYRRDSKKLPGLGDPDIDWEESVCLNLILQKLDYMVTCAVCTRADGGDIHIHRKRSQQVFASPSKHPMDSKGEESKISYPNIFFMIDSFEEVFSDMTVGEGEMVCVELVASDKTNTFQGVIFQGSIRYEALKKVYDNRVSVAARMAQKMSFGFYKYSNMEFVRMKGPQGKGHAEMAVSRVSTGDTSPCGTEEDSSPASPMHERVPTEANKCVRDSPREDVAWAQAGQAWMPVLAACLPSDHREVTGPVRAFIFPSVKWGCWSFSPRVAVAGKEALPGKAPGPQQPGELGSRGGACQGRPSAARAPRLCAPCLPFPEGSFVTSA</sequence>
<keyword evidence="3" id="KW-1185">Reference proteome</keyword>
<organism evidence="2 3">
    <name type="scientific">Bos taurus</name>
    <name type="common">Bovine</name>
    <dbReference type="NCBI Taxonomy" id="9913"/>
    <lineage>
        <taxon>Eukaryota</taxon>
        <taxon>Metazoa</taxon>
        <taxon>Chordata</taxon>
        <taxon>Craniata</taxon>
        <taxon>Vertebrata</taxon>
        <taxon>Euteleostomi</taxon>
        <taxon>Mammalia</taxon>
        <taxon>Eutheria</taxon>
        <taxon>Laurasiatheria</taxon>
        <taxon>Artiodactyla</taxon>
        <taxon>Ruminantia</taxon>
        <taxon>Pecora</taxon>
        <taxon>Bovidae</taxon>
        <taxon>Bovinae</taxon>
        <taxon>Bos</taxon>
    </lineage>
</organism>
<feature type="region of interest" description="Disordered" evidence="1">
    <location>
        <begin position="343"/>
        <end position="368"/>
    </location>
</feature>
<evidence type="ECO:0000313" key="3">
    <source>
        <dbReference type="Proteomes" id="UP000009136"/>
    </source>
</evidence>
<dbReference type="InterPro" id="IPR019141">
    <property type="entry name" value="DUF2045"/>
</dbReference>